<evidence type="ECO:0000256" key="3">
    <source>
        <dbReference type="ARBA" id="ARBA00023004"/>
    </source>
</evidence>
<dbReference type="GO" id="GO:0016491">
    <property type="term" value="F:oxidoreductase activity"/>
    <property type="evidence" value="ECO:0007669"/>
    <property type="project" value="UniProtKB-ARBA"/>
</dbReference>
<dbReference type="Gene3D" id="3.30.70.260">
    <property type="match status" value="1"/>
</dbReference>
<sequence length="132" mass="14578">MKLKISFPEERVKSPILSEIILKTGILVSIVSSHVDSTGGEIIIEVIDKNYELIKDELEARGVKVTLLNTLICRDKKECVDCGACISVCPSHVFGYDADWSLTMDTQKCIRCGLCIDMCPHQALSIEGTDCE</sequence>
<keyword evidence="1" id="KW-0004">4Fe-4S</keyword>
<feature type="domain" description="4Fe-4S ferredoxin-type" evidence="5">
    <location>
        <begin position="100"/>
        <end position="129"/>
    </location>
</feature>
<gene>
    <name evidence="6" type="primary">rsxB_2</name>
    <name evidence="6" type="ORF">MmiEs2_04720</name>
</gene>
<dbReference type="InterPro" id="IPR018449">
    <property type="entry name" value="NIL_domain"/>
</dbReference>
<dbReference type="SMART" id="SM00930">
    <property type="entry name" value="NIL"/>
    <property type="match status" value="1"/>
</dbReference>
<dbReference type="PROSITE" id="PS00198">
    <property type="entry name" value="4FE4S_FER_1"/>
    <property type="match status" value="2"/>
</dbReference>
<dbReference type="KEGG" id="mees:MmiEs2_04720"/>
<protein>
    <submittedName>
        <fullName evidence="6">Ion-translocating oxidoreductase complex subunit B</fullName>
    </submittedName>
</protein>
<dbReference type="InterPro" id="IPR017900">
    <property type="entry name" value="4Fe4S_Fe_S_CS"/>
</dbReference>
<dbReference type="RefSeq" id="WP_316559832.1">
    <property type="nucleotide sequence ID" value="NZ_CP131062.1"/>
</dbReference>
<dbReference type="GO" id="GO:0051539">
    <property type="term" value="F:4 iron, 4 sulfur cluster binding"/>
    <property type="evidence" value="ECO:0007669"/>
    <property type="project" value="UniProtKB-KW"/>
</dbReference>
<evidence type="ECO:0000256" key="1">
    <source>
        <dbReference type="ARBA" id="ARBA00022485"/>
    </source>
</evidence>
<evidence type="ECO:0000313" key="7">
    <source>
        <dbReference type="Proteomes" id="UP001302662"/>
    </source>
</evidence>
<keyword evidence="2" id="KW-0479">Metal-binding</keyword>
<proteinExistence type="predicted"/>
<keyword evidence="7" id="KW-1185">Reference proteome</keyword>
<evidence type="ECO:0000313" key="6">
    <source>
        <dbReference type="EMBL" id="WNY28288.1"/>
    </source>
</evidence>
<keyword evidence="3" id="KW-0408">Iron</keyword>
<dbReference type="GeneID" id="85196922"/>
<feature type="domain" description="4Fe-4S ferredoxin-type" evidence="5">
    <location>
        <begin position="70"/>
        <end position="99"/>
    </location>
</feature>
<dbReference type="AlphaFoldDB" id="A0AA96V8Q9"/>
<name>A0AA96V8Q9_9EURY</name>
<dbReference type="SUPFAM" id="SSF54862">
    <property type="entry name" value="4Fe-4S ferredoxins"/>
    <property type="match status" value="1"/>
</dbReference>
<reference evidence="6 7" key="1">
    <citation type="submission" date="2023-07" db="EMBL/GenBank/DDBJ databases">
        <title>Closed genome sequence of Methanimicrococcus sp. Es2.</title>
        <authorList>
            <person name="Protasov E."/>
            <person name="Platt K."/>
            <person name="Reeh H."/>
            <person name="Poehlein A."/>
            <person name="Daniel R."/>
            <person name="Brune A."/>
        </authorList>
    </citation>
    <scope>NUCLEOTIDE SEQUENCE [LARGE SCALE GENOMIC DNA]</scope>
    <source>
        <strain evidence="6 7">Es2</strain>
    </source>
</reference>
<dbReference type="InterPro" id="IPR017896">
    <property type="entry name" value="4Fe4S_Fe-S-bd"/>
</dbReference>
<evidence type="ECO:0000259" key="5">
    <source>
        <dbReference type="PROSITE" id="PS51379"/>
    </source>
</evidence>
<dbReference type="PANTHER" id="PTHR24960:SF79">
    <property type="entry name" value="PHOTOSYSTEM I IRON-SULFUR CENTER"/>
    <property type="match status" value="1"/>
</dbReference>
<evidence type="ECO:0000256" key="2">
    <source>
        <dbReference type="ARBA" id="ARBA00022723"/>
    </source>
</evidence>
<dbReference type="Proteomes" id="UP001302662">
    <property type="component" value="Chromosome"/>
</dbReference>
<organism evidence="6 7">
    <name type="scientific">Methanimicrococcus stummii</name>
    <dbReference type="NCBI Taxonomy" id="3028294"/>
    <lineage>
        <taxon>Archaea</taxon>
        <taxon>Methanobacteriati</taxon>
        <taxon>Methanobacteriota</taxon>
        <taxon>Stenosarchaea group</taxon>
        <taxon>Methanomicrobia</taxon>
        <taxon>Methanosarcinales</taxon>
        <taxon>Methanosarcinaceae</taxon>
        <taxon>Methanimicrococcus</taxon>
    </lineage>
</organism>
<dbReference type="Pfam" id="PF09383">
    <property type="entry name" value="NIL"/>
    <property type="match status" value="1"/>
</dbReference>
<dbReference type="Gene3D" id="3.30.70.20">
    <property type="match status" value="1"/>
</dbReference>
<dbReference type="PANTHER" id="PTHR24960">
    <property type="entry name" value="PHOTOSYSTEM I IRON-SULFUR CENTER-RELATED"/>
    <property type="match status" value="1"/>
</dbReference>
<evidence type="ECO:0000256" key="4">
    <source>
        <dbReference type="ARBA" id="ARBA00023014"/>
    </source>
</evidence>
<accession>A0AA96V8Q9</accession>
<dbReference type="GO" id="GO:0046872">
    <property type="term" value="F:metal ion binding"/>
    <property type="evidence" value="ECO:0007669"/>
    <property type="project" value="UniProtKB-KW"/>
</dbReference>
<dbReference type="InterPro" id="IPR050157">
    <property type="entry name" value="PSI_iron-sulfur_center"/>
</dbReference>
<dbReference type="InterPro" id="IPR045865">
    <property type="entry name" value="ACT-like_dom_sf"/>
</dbReference>
<dbReference type="EMBL" id="CP131062">
    <property type="protein sequence ID" value="WNY28288.1"/>
    <property type="molecule type" value="Genomic_DNA"/>
</dbReference>
<dbReference type="SUPFAM" id="SSF55021">
    <property type="entry name" value="ACT-like"/>
    <property type="match status" value="1"/>
</dbReference>
<dbReference type="PROSITE" id="PS51379">
    <property type="entry name" value="4FE4S_FER_2"/>
    <property type="match status" value="2"/>
</dbReference>
<dbReference type="Pfam" id="PF12838">
    <property type="entry name" value="Fer4_7"/>
    <property type="match status" value="1"/>
</dbReference>
<keyword evidence="4" id="KW-0411">Iron-sulfur</keyword>